<reference evidence="3 4" key="1">
    <citation type="journal article" date="2011" name="Proc. Natl. Acad. Sci. U.S.A.">
        <title>Evolutionary erosion of yeast sex chromosomes by mating-type switching accidents.</title>
        <authorList>
            <person name="Gordon J.L."/>
            <person name="Armisen D."/>
            <person name="Proux-Wera E."/>
            <person name="Oheigeartaigh S.S."/>
            <person name="Byrne K.P."/>
            <person name="Wolfe K.H."/>
        </authorList>
    </citation>
    <scope>NUCLEOTIDE SEQUENCE [LARGE SCALE GENOMIC DNA]</scope>
    <source>
        <strain evidence="4">ATCC 76901 / BCRC 22586 / CBS 4309 / NBRC 1992 / NRRL Y-12630</strain>
    </source>
</reference>
<proteinExistence type="predicted"/>
<evidence type="ECO:0000313" key="3">
    <source>
        <dbReference type="EMBL" id="CCC67568.1"/>
    </source>
</evidence>
<dbReference type="FunCoup" id="G0V7X0">
    <property type="interactions" value="97"/>
</dbReference>
<accession>G0V7X0</accession>
<dbReference type="AlphaFoldDB" id="G0V7X0"/>
<dbReference type="eggNOG" id="ENOG502QTPK">
    <property type="taxonomic scope" value="Eukaryota"/>
</dbReference>
<sequence>MKRLQLLGKSKYLNFSSTANDASSSPLLSKTTSTPTPPTQEIRYQAAHLLSLPRKVLLMILENLDTETLLALCQVNFQLYNIISNNFLYKHVILNSKLSLLKFSAMIHSEFHTATGLRNLHKGVISQNVRFLVRSIEFNNPQCQDSLLKYSKFHSKNDQTIAGSYIFETPLSSSSTTTSTHKKNPTFSQDDDSASLNETRNILNHNISNGTASNGSSAVKQCDCFKTLDKMESKYSSHTYIELMLDIIDYLPNLSHVILNDVEPSFKIPLWYSVFNDGSRDFFKKIIKGQQSITSNDLRTFQISKDFVSEYERKFYSLQRLKKLEIRATLDKRRNHQVYLRPNLLCCFGIINELVLSNVILDTESLDTPMEFLPLNLRKEESGLYHLHAPFHSLTLKSCHVIPGNGILRLFHSYFKCVKSLELLEITSKYDLLLCNCFPALTDLTIDCNSHCFTSEKLVDDEYYYEDIEKQLEQQRFQQHLMESSLHDCETLHDTPHDHILQAPPATSSVVLSLNAKYISRTTSDTKNQKNHRKPATLTKSQGEYFNHLRIPEFHYFYHYYKLLWDRLPHQNININVINIPFTNVYPLSPTLFWDKMLNLIRERQQLHQGDNDEDTADQETLIAYRNDHGTSELQSGTEMESHLDTEQEYYWDSSVKKCFKDNLQLLKDSSSGSRSDNPLTVIDIDEIIEQMDNEIINNFQNFQYFKDIPNINLWCFFKSLSKFKSVRIRLLRNLLFCTPRTRYDWELLLRPVLRVNVPIEVRDKDGFVLYSYGVNNKNKKRR</sequence>
<dbReference type="HOGENOM" id="CLU_409412_0_0_1"/>
<dbReference type="InterPro" id="IPR001810">
    <property type="entry name" value="F-box_dom"/>
</dbReference>
<dbReference type="RefSeq" id="XP_003673949.1">
    <property type="nucleotide sequence ID" value="XM_003673901.1"/>
</dbReference>
<feature type="region of interest" description="Disordered" evidence="1">
    <location>
        <begin position="173"/>
        <end position="194"/>
    </location>
</feature>
<dbReference type="GO" id="GO:0019005">
    <property type="term" value="C:SCF ubiquitin ligase complex"/>
    <property type="evidence" value="ECO:0007669"/>
    <property type="project" value="EnsemblFungi"/>
</dbReference>
<name>G0V7X0_NAUCA</name>
<gene>
    <name evidence="3" type="primary">NCAS0A10100</name>
    <name evidence="3" type="ordered locus">NCAS_0A10100</name>
</gene>
<dbReference type="EMBL" id="HE576752">
    <property type="protein sequence ID" value="CCC67568.1"/>
    <property type="molecule type" value="Genomic_DNA"/>
</dbReference>
<dbReference type="GO" id="GO:0030163">
    <property type="term" value="P:protein catabolic process"/>
    <property type="evidence" value="ECO:0007669"/>
    <property type="project" value="EnsemblFungi"/>
</dbReference>
<dbReference type="InParanoid" id="G0V7X0"/>
<dbReference type="Proteomes" id="UP000001640">
    <property type="component" value="Chromosome 1"/>
</dbReference>
<dbReference type="Gene3D" id="1.20.1280.50">
    <property type="match status" value="1"/>
</dbReference>
<dbReference type="InterPro" id="IPR036047">
    <property type="entry name" value="F-box-like_dom_sf"/>
</dbReference>
<keyword evidence="4" id="KW-1185">Reference proteome</keyword>
<organism evidence="3 4">
    <name type="scientific">Naumovozyma castellii</name>
    <name type="common">Yeast</name>
    <name type="synonym">Saccharomyces castellii</name>
    <dbReference type="NCBI Taxonomy" id="27288"/>
    <lineage>
        <taxon>Eukaryota</taxon>
        <taxon>Fungi</taxon>
        <taxon>Dikarya</taxon>
        <taxon>Ascomycota</taxon>
        <taxon>Saccharomycotina</taxon>
        <taxon>Saccharomycetes</taxon>
        <taxon>Saccharomycetales</taxon>
        <taxon>Saccharomycetaceae</taxon>
        <taxon>Naumovozyma</taxon>
    </lineage>
</organism>
<protein>
    <recommendedName>
        <fullName evidence="2">F-box domain-containing protein</fullName>
    </recommendedName>
</protein>
<dbReference type="OrthoDB" id="4032719at2759"/>
<dbReference type="GeneID" id="96901047"/>
<dbReference type="SMART" id="SM00256">
    <property type="entry name" value="FBOX"/>
    <property type="match status" value="1"/>
</dbReference>
<dbReference type="Pfam" id="PF12937">
    <property type="entry name" value="F-box-like"/>
    <property type="match status" value="1"/>
</dbReference>
<evidence type="ECO:0000259" key="2">
    <source>
        <dbReference type="PROSITE" id="PS50181"/>
    </source>
</evidence>
<dbReference type="GO" id="GO:0031335">
    <property type="term" value="P:regulation of sulfur amino acid metabolic process"/>
    <property type="evidence" value="ECO:0007669"/>
    <property type="project" value="EnsemblFungi"/>
</dbReference>
<dbReference type="OMA" id="FKIPLWY"/>
<reference key="2">
    <citation type="submission" date="2011-08" db="EMBL/GenBank/DDBJ databases">
        <title>Genome sequence of Naumovozyma castellii.</title>
        <authorList>
            <person name="Gordon J.L."/>
            <person name="Armisen D."/>
            <person name="Proux-Wera E."/>
            <person name="OhEigeartaigh S.S."/>
            <person name="Byrne K.P."/>
            <person name="Wolfe K.H."/>
        </authorList>
    </citation>
    <scope>NUCLEOTIDE SEQUENCE</scope>
    <source>
        <strain>Type strain:CBS 4309</strain>
    </source>
</reference>
<dbReference type="KEGG" id="ncs:NCAS_0A10100"/>
<evidence type="ECO:0000256" key="1">
    <source>
        <dbReference type="SAM" id="MobiDB-lite"/>
    </source>
</evidence>
<feature type="domain" description="F-box" evidence="2">
    <location>
        <begin position="46"/>
        <end position="92"/>
    </location>
</feature>
<evidence type="ECO:0000313" key="4">
    <source>
        <dbReference type="Proteomes" id="UP000001640"/>
    </source>
</evidence>
<dbReference type="STRING" id="1064592.G0V7X0"/>
<dbReference type="SUPFAM" id="SSF81383">
    <property type="entry name" value="F-box domain"/>
    <property type="match status" value="1"/>
</dbReference>
<dbReference type="PROSITE" id="PS50181">
    <property type="entry name" value="FBOX"/>
    <property type="match status" value="1"/>
</dbReference>